<feature type="region of interest" description="Disordered" evidence="1">
    <location>
        <begin position="1628"/>
        <end position="1688"/>
    </location>
</feature>
<feature type="compositionally biased region" description="Basic residues" evidence="1">
    <location>
        <begin position="1336"/>
        <end position="1348"/>
    </location>
</feature>
<evidence type="ECO:0000313" key="3">
    <source>
        <dbReference type="EMBL" id="ROV99414.1"/>
    </source>
</evidence>
<feature type="compositionally biased region" description="Pro residues" evidence="1">
    <location>
        <begin position="126"/>
        <end position="138"/>
    </location>
</feature>
<feature type="compositionally biased region" description="Polar residues" evidence="1">
    <location>
        <begin position="47"/>
        <end position="80"/>
    </location>
</feature>
<feature type="region of interest" description="Disordered" evidence="1">
    <location>
        <begin position="614"/>
        <end position="649"/>
    </location>
</feature>
<feature type="region of interest" description="Disordered" evidence="1">
    <location>
        <begin position="550"/>
        <end position="574"/>
    </location>
</feature>
<feature type="compositionally biased region" description="Pro residues" evidence="1">
    <location>
        <begin position="1307"/>
        <end position="1316"/>
    </location>
</feature>
<feature type="region of interest" description="Disordered" evidence="1">
    <location>
        <begin position="1"/>
        <end position="236"/>
    </location>
</feature>
<feature type="compositionally biased region" description="Low complexity" evidence="1">
    <location>
        <begin position="192"/>
        <end position="207"/>
    </location>
</feature>
<evidence type="ECO:0000313" key="4">
    <source>
        <dbReference type="Proteomes" id="UP000284375"/>
    </source>
</evidence>
<feature type="compositionally biased region" description="Polar residues" evidence="1">
    <location>
        <begin position="1530"/>
        <end position="1549"/>
    </location>
</feature>
<dbReference type="Gene3D" id="3.60.21.70">
    <property type="entry name" value="PhoD-like phosphatase"/>
    <property type="match status" value="1"/>
</dbReference>
<feature type="compositionally biased region" description="Basic and acidic residues" evidence="1">
    <location>
        <begin position="358"/>
        <end position="370"/>
    </location>
</feature>
<name>A0A423W7Z6_CYTCH</name>
<feature type="domain" description="PhoD-like phosphatase" evidence="2">
    <location>
        <begin position="1147"/>
        <end position="1307"/>
    </location>
</feature>
<feature type="compositionally biased region" description="Gly residues" evidence="1">
    <location>
        <begin position="1465"/>
        <end position="1483"/>
    </location>
</feature>
<reference evidence="3 4" key="1">
    <citation type="submission" date="2015-09" db="EMBL/GenBank/DDBJ databases">
        <title>Host preference determinants of Valsa canker pathogens revealed by comparative genomics.</title>
        <authorList>
            <person name="Yin Z."/>
            <person name="Huang L."/>
        </authorList>
    </citation>
    <scope>NUCLEOTIDE SEQUENCE [LARGE SCALE GENOMIC DNA]</scope>
    <source>
        <strain evidence="3 4">YSFL</strain>
    </source>
</reference>
<feature type="region of interest" description="Disordered" evidence="1">
    <location>
        <begin position="1458"/>
        <end position="1576"/>
    </location>
</feature>
<feature type="region of interest" description="Disordered" evidence="1">
    <location>
        <begin position="780"/>
        <end position="823"/>
    </location>
</feature>
<dbReference type="InterPro" id="IPR043904">
    <property type="entry name" value="PhoD_2-like"/>
</dbReference>
<dbReference type="Pfam" id="PF19050">
    <property type="entry name" value="PhoD_2"/>
    <property type="match status" value="2"/>
</dbReference>
<comment type="caution">
    <text evidence="3">The sequence shown here is derived from an EMBL/GenBank/DDBJ whole genome shotgun (WGS) entry which is preliminary data.</text>
</comment>
<feature type="compositionally biased region" description="Low complexity" evidence="1">
    <location>
        <begin position="1370"/>
        <end position="1381"/>
    </location>
</feature>
<dbReference type="PANTHER" id="PTHR46689:SF1">
    <property type="entry name" value="PHOD-LIKE PHOSPHATASE DOMAIN-CONTAINING PROTEIN"/>
    <property type="match status" value="1"/>
</dbReference>
<feature type="region of interest" description="Disordered" evidence="1">
    <location>
        <begin position="1301"/>
        <end position="1446"/>
    </location>
</feature>
<feature type="compositionally biased region" description="Polar residues" evidence="1">
    <location>
        <begin position="636"/>
        <end position="645"/>
    </location>
</feature>
<dbReference type="InterPro" id="IPR038607">
    <property type="entry name" value="PhoD-like_sf"/>
</dbReference>
<keyword evidence="4" id="KW-1185">Reference proteome</keyword>
<organism evidence="3 4">
    <name type="scientific">Cytospora chrysosperma</name>
    <name type="common">Cytospora canker fungus</name>
    <name type="synonym">Sphaeria chrysosperma</name>
    <dbReference type="NCBI Taxonomy" id="252740"/>
    <lineage>
        <taxon>Eukaryota</taxon>
        <taxon>Fungi</taxon>
        <taxon>Dikarya</taxon>
        <taxon>Ascomycota</taxon>
        <taxon>Pezizomycotina</taxon>
        <taxon>Sordariomycetes</taxon>
        <taxon>Sordariomycetidae</taxon>
        <taxon>Diaporthales</taxon>
        <taxon>Cytosporaceae</taxon>
        <taxon>Cytospora</taxon>
    </lineage>
</organism>
<dbReference type="STRING" id="252740.A0A423W7Z6"/>
<sequence length="1688" mass="185813">MPAPYWGDLPGPTKAPARSNTRGSSDYYTPRAPQPPSLDTATAVAPQPTSNRTSVQTTNTESQTGSSLSPYTSPTASSFQGRELGHKPPSLPYGQSQHAPDVLEKRRRRASKNREEDYAYFIAGEAPPPAAPDVPRAPPVSFRHPYGNGGLPYTYQKEAPQLPDFPLSPGIMDPDYYPPLGADQPKRSDTIASQSSSRRVTSESAAAPTKNATSRGSVNGNRKASLPIEEDGRLFADPCSPLQKLELTLDSITKEEKRARLAAAEQRARERPSRGGTDLAQQQAVRVNDKGTVTEPEPSPPQVLPDPLPAQPGIKPQHVSVGQEIAQQRTSQPGLSSTPKTPISKFAQDPGTSQRNLSFRERAARTDMKLLNRNGLDDSPATPPTTTPTSSYAVTRSGSNRLTKDPPGDPWYQQRVEAEKKHAQIFTRQQQGASHPSNATPDMVAASVSAGSTQPRKTAGGSVRNTAAPPLSVAVEARQPTDRHVSPADDLDTPSSVGQGLTVPHQMRGSTAGQALTPTSIRSAPGSRHIAVETGAVSEGAMARNAAAAGSAATFTGRQQNDGNDSDKGDTSDNEHHFREYFHRHEYKPGQGMYNPPKFLDEWKKGTVGTLSGTMLDLSDETTPGMDKKSKPWGHNTPSQRQGGISSRPRKAEAFDGEYDETNAPTRFKPPLYLRCGPLLRYCGIRTERIPSRSPRMGPPIEREFWRGTVMVVTQDHDSSYDIAPTLRLFVQPIELLPPPPPEVHGEIPPEFVDPIAGHPKLGRKGETLYVRPVDHLDESKDLSTDETDDGLFEKTRSPPHVAPPDGSTDAPGSFAARRKRTPIDGEKVGKYKDVRGYRLHAERGYTFWRFSIEVELRDKEQRIAYRINRGPATGFWVPAKGQSMNIMFHSCNGFSLSVNPDQLSGPDPMWRDVLNSHQSRPFHVMVGGGDQLYCDAVMRQTDLFQEWLMIRNPVHKHNAPFTLEMQDELEEFYLERYSLWFSQGLFGLANSQIPMVNMYDDHDIIDGFGSYPHHFMSSPVFSGLGNVAFKYYMLFQHQSIADETEEAEPSWALGTKPGPYIQEQSRSLFMNLGSKIALLAVDCRTERMRDQVVRDETWDKLMDRCYSEIIKGKTEHLLVLLGVPIAYPRLVWLENILTSRLLDPVKALGKTGLFGNVFNKFDGGVEVLDDLDDHWTAKSHKDERRIVLEDLQDLAADRSVRITILSGDVHLAAVGQFYSNPKLELAKHKDFRYMPNVISSAIVNTPPPDLMADVLNKRNKVHHLDKDTDEDMIPMFAHGVEGKPRNNKHLLPHRNWCSIREYTPGQTPPSTPPGPVHEGQSGLDHQDNGFISKGMTRRLSKRNRGPAHHADVIDSRPPVSGSRGGGIFRTLSSRGRSSTSDVPAGEKPPGKMRRTMSLTRADLGSVFRRKSKSRNRSQADDGGINGTWGESDPADIGHGRGQGEDEYEVDYEDDTYRQRNRGQGSQGSVGLRGGGGLGGGGSYDEFSEGDDSYFTTRAPQNTSAHNGGSSKAMRILGEEAPRGGYGSKLQPQPQYQQERSGVATNTSGPGERSQDTFRPKPLHRTPTDMSVKKAHKRTKSFEVNIEGGLDICLNVEVSPKDPAGITVPYRLLVPKLWYDAKDGEEVEMPERGRGRSRDGGPIKRFFSLSRARSTKSTRGSSATRGQRHQEAPDIVITRATPAPGTAI</sequence>
<dbReference type="CDD" id="cd07389">
    <property type="entry name" value="MPP_PhoD"/>
    <property type="match status" value="1"/>
</dbReference>
<feature type="compositionally biased region" description="Polar residues" evidence="1">
    <location>
        <begin position="508"/>
        <end position="522"/>
    </location>
</feature>
<proteinExistence type="predicted"/>
<gene>
    <name evidence="3" type="ORF">VSDG_03934</name>
</gene>
<feature type="domain" description="PhoD-like phosphatase" evidence="2">
    <location>
        <begin position="883"/>
        <end position="1138"/>
    </location>
</feature>
<feature type="compositionally biased region" description="Basic and acidic residues" evidence="1">
    <location>
        <begin position="565"/>
        <end position="574"/>
    </location>
</feature>
<feature type="compositionally biased region" description="Polar residues" evidence="1">
    <location>
        <begin position="1651"/>
        <end position="1665"/>
    </location>
</feature>
<feature type="compositionally biased region" description="Polar residues" evidence="1">
    <location>
        <begin position="325"/>
        <end position="341"/>
    </location>
</feature>
<evidence type="ECO:0000259" key="2">
    <source>
        <dbReference type="Pfam" id="PF19050"/>
    </source>
</evidence>
<dbReference type="GO" id="GO:0016020">
    <property type="term" value="C:membrane"/>
    <property type="evidence" value="ECO:0007669"/>
    <property type="project" value="TreeGrafter"/>
</dbReference>
<feature type="compositionally biased region" description="Basic and acidic residues" evidence="1">
    <location>
        <begin position="1628"/>
        <end position="1642"/>
    </location>
</feature>
<feature type="compositionally biased region" description="Polar residues" evidence="1">
    <location>
        <begin position="554"/>
        <end position="563"/>
    </location>
</feature>
<protein>
    <recommendedName>
        <fullName evidence="2">PhoD-like phosphatase domain-containing protein</fullName>
    </recommendedName>
</protein>
<feature type="region of interest" description="Disordered" evidence="1">
    <location>
        <begin position="508"/>
        <end position="527"/>
    </location>
</feature>
<feature type="compositionally biased region" description="Polar residues" evidence="1">
    <location>
        <begin position="426"/>
        <end position="440"/>
    </location>
</feature>
<feature type="region of interest" description="Disordered" evidence="1">
    <location>
        <begin position="248"/>
        <end position="499"/>
    </location>
</feature>
<evidence type="ECO:0000256" key="1">
    <source>
        <dbReference type="SAM" id="MobiDB-lite"/>
    </source>
</evidence>
<dbReference type="PANTHER" id="PTHR46689">
    <property type="entry name" value="MEMBRANE PROTEIN, PUTATIVE-RELATED"/>
    <property type="match status" value="1"/>
</dbReference>
<feature type="compositionally biased region" description="Polar residues" evidence="1">
    <location>
        <begin position="1494"/>
        <end position="1510"/>
    </location>
</feature>
<dbReference type="OrthoDB" id="9999821at2759"/>
<accession>A0A423W7Z6</accession>
<dbReference type="EMBL" id="LJZO01000011">
    <property type="protein sequence ID" value="ROV99414.1"/>
    <property type="molecule type" value="Genomic_DNA"/>
</dbReference>
<feature type="compositionally biased region" description="Pro residues" evidence="1">
    <location>
        <begin position="297"/>
        <end position="310"/>
    </location>
</feature>
<feature type="compositionally biased region" description="Polar residues" evidence="1">
    <location>
        <begin position="18"/>
        <end position="27"/>
    </location>
</feature>
<dbReference type="Proteomes" id="UP000284375">
    <property type="component" value="Unassembled WGS sequence"/>
</dbReference>
<feature type="compositionally biased region" description="Polar residues" evidence="1">
    <location>
        <begin position="210"/>
        <end position="222"/>
    </location>
</feature>
<feature type="compositionally biased region" description="Polar residues" evidence="1">
    <location>
        <begin position="392"/>
        <end position="401"/>
    </location>
</feature>
<dbReference type="InterPro" id="IPR018946">
    <property type="entry name" value="PhoD-like_MPP"/>
</dbReference>